<dbReference type="Pfam" id="PF00775">
    <property type="entry name" value="Dioxygenase_C"/>
    <property type="match status" value="1"/>
</dbReference>
<dbReference type="GO" id="GO:0016702">
    <property type="term" value="F:oxidoreductase activity, acting on single donors with incorporation of molecular oxygen, incorporation of two atoms of oxygen"/>
    <property type="evidence" value="ECO:0007669"/>
    <property type="project" value="InterPro"/>
</dbReference>
<dbReference type="VEuPathDB" id="FungiDB:ASPACDRAFT_1891366"/>
<evidence type="ECO:0000313" key="3">
    <source>
        <dbReference type="EMBL" id="OJJ95948.1"/>
    </source>
</evidence>
<dbReference type="PANTHER" id="PTHR34315">
    <property type="match status" value="1"/>
</dbReference>
<protein>
    <recommendedName>
        <fullName evidence="2">Intradiol ring-cleavage dioxygenases domain-containing protein</fullName>
    </recommendedName>
</protein>
<evidence type="ECO:0000259" key="2">
    <source>
        <dbReference type="Pfam" id="PF00775"/>
    </source>
</evidence>
<dbReference type="OMA" id="HIHTKVH"/>
<evidence type="ECO:0000313" key="4">
    <source>
        <dbReference type="Proteomes" id="UP000184546"/>
    </source>
</evidence>
<keyword evidence="4" id="KW-1185">Reference proteome</keyword>
<dbReference type="RefSeq" id="XP_020052288.1">
    <property type="nucleotide sequence ID" value="XM_020198616.1"/>
</dbReference>
<dbReference type="InterPro" id="IPR000627">
    <property type="entry name" value="Intradiol_dOase_C"/>
</dbReference>
<keyword evidence="1" id="KW-0732">Signal</keyword>
<sequence>MHLSSLFILFSTAALTATAHPGPHEPLAPAALHRRNELLKRCPGHAATFNKRRMAARNALTKRWADEHHHNATYEIHTEAPFYETIQNETCVLTPEVTRGPYVWPRSQTLRQDMTEDQVGVPLWLDVGVLDMATCEPLPNVLVDFWHCNATGSYSSFTGLSPNTPFEDLLHELNLNDTTYDLGTTDLHTDDTTWLRGMWPTDEAGVMEMKTIFPGFYIQRAIHIHVQVHTDWTLRENGTITSSHTVSTGQIYFAEELERELMALEPYVSHTQINRTTNAEDSIFSGDTEGGYNPVVSVVPADGKDVRNGVIGYITIGVDTSAIERFSRGDVDYGL</sequence>
<feature type="signal peptide" evidence="1">
    <location>
        <begin position="1"/>
        <end position="19"/>
    </location>
</feature>
<dbReference type="SUPFAM" id="SSF49482">
    <property type="entry name" value="Aromatic compound dioxygenase"/>
    <property type="match status" value="1"/>
</dbReference>
<dbReference type="InterPro" id="IPR015889">
    <property type="entry name" value="Intradiol_dOase_core"/>
</dbReference>
<reference evidence="4" key="1">
    <citation type="journal article" date="2017" name="Genome Biol.">
        <title>Comparative genomics reveals high biological diversity and specific adaptations in the industrially and medically important fungal genus Aspergillus.</title>
        <authorList>
            <person name="de Vries R.P."/>
            <person name="Riley R."/>
            <person name="Wiebenga A."/>
            <person name="Aguilar-Osorio G."/>
            <person name="Amillis S."/>
            <person name="Uchima C.A."/>
            <person name="Anderluh G."/>
            <person name="Asadollahi M."/>
            <person name="Askin M."/>
            <person name="Barry K."/>
            <person name="Battaglia E."/>
            <person name="Bayram O."/>
            <person name="Benocci T."/>
            <person name="Braus-Stromeyer S.A."/>
            <person name="Caldana C."/>
            <person name="Canovas D."/>
            <person name="Cerqueira G.C."/>
            <person name="Chen F."/>
            <person name="Chen W."/>
            <person name="Choi C."/>
            <person name="Clum A."/>
            <person name="Dos Santos R.A."/>
            <person name="Damasio A.R."/>
            <person name="Diallinas G."/>
            <person name="Emri T."/>
            <person name="Fekete E."/>
            <person name="Flipphi M."/>
            <person name="Freyberg S."/>
            <person name="Gallo A."/>
            <person name="Gournas C."/>
            <person name="Habgood R."/>
            <person name="Hainaut M."/>
            <person name="Harispe M.L."/>
            <person name="Henrissat B."/>
            <person name="Hilden K.S."/>
            <person name="Hope R."/>
            <person name="Hossain A."/>
            <person name="Karabika E."/>
            <person name="Karaffa L."/>
            <person name="Karanyi Z."/>
            <person name="Krasevec N."/>
            <person name="Kuo A."/>
            <person name="Kusch H."/>
            <person name="LaButti K."/>
            <person name="Lagendijk E.L."/>
            <person name="Lapidus A."/>
            <person name="Levasseur A."/>
            <person name="Lindquist E."/>
            <person name="Lipzen A."/>
            <person name="Logrieco A.F."/>
            <person name="MacCabe A."/>
            <person name="Maekelae M.R."/>
            <person name="Malavazi I."/>
            <person name="Melin P."/>
            <person name="Meyer V."/>
            <person name="Mielnichuk N."/>
            <person name="Miskei M."/>
            <person name="Molnar A.P."/>
            <person name="Mule G."/>
            <person name="Ngan C.Y."/>
            <person name="Orejas M."/>
            <person name="Orosz E."/>
            <person name="Ouedraogo J.P."/>
            <person name="Overkamp K.M."/>
            <person name="Park H.-S."/>
            <person name="Perrone G."/>
            <person name="Piumi F."/>
            <person name="Punt P.J."/>
            <person name="Ram A.F."/>
            <person name="Ramon A."/>
            <person name="Rauscher S."/>
            <person name="Record E."/>
            <person name="Riano-Pachon D.M."/>
            <person name="Robert V."/>
            <person name="Roehrig J."/>
            <person name="Ruller R."/>
            <person name="Salamov A."/>
            <person name="Salih N.S."/>
            <person name="Samson R.A."/>
            <person name="Sandor E."/>
            <person name="Sanguinetti M."/>
            <person name="Schuetze T."/>
            <person name="Sepcic K."/>
            <person name="Shelest E."/>
            <person name="Sherlock G."/>
            <person name="Sophianopoulou V."/>
            <person name="Squina F.M."/>
            <person name="Sun H."/>
            <person name="Susca A."/>
            <person name="Todd R.B."/>
            <person name="Tsang A."/>
            <person name="Unkles S.E."/>
            <person name="van de Wiele N."/>
            <person name="van Rossen-Uffink D."/>
            <person name="Oliveira J.V."/>
            <person name="Vesth T.C."/>
            <person name="Visser J."/>
            <person name="Yu J.-H."/>
            <person name="Zhou M."/>
            <person name="Andersen M.R."/>
            <person name="Archer D.B."/>
            <person name="Baker S.E."/>
            <person name="Benoit I."/>
            <person name="Brakhage A.A."/>
            <person name="Braus G.H."/>
            <person name="Fischer R."/>
            <person name="Frisvad J.C."/>
            <person name="Goldman G.H."/>
            <person name="Houbraken J."/>
            <person name="Oakley B."/>
            <person name="Pocsi I."/>
            <person name="Scazzocchio C."/>
            <person name="Seiboth B."/>
            <person name="vanKuyk P.A."/>
            <person name="Wortman J."/>
            <person name="Dyer P.S."/>
            <person name="Grigoriev I.V."/>
        </authorList>
    </citation>
    <scope>NUCLEOTIDE SEQUENCE [LARGE SCALE GENOMIC DNA]</scope>
    <source>
        <strain evidence="4">ATCC 16872 / CBS 172.66 / WB 5094</strain>
    </source>
</reference>
<dbReference type="Proteomes" id="UP000184546">
    <property type="component" value="Unassembled WGS sequence"/>
</dbReference>
<dbReference type="GeneID" id="30972430"/>
<name>A0A1L9WIF9_ASPA1</name>
<accession>A0A1L9WIF9</accession>
<dbReference type="CDD" id="cd03457">
    <property type="entry name" value="intradiol_dioxygenase_like"/>
    <property type="match status" value="1"/>
</dbReference>
<evidence type="ECO:0000256" key="1">
    <source>
        <dbReference type="SAM" id="SignalP"/>
    </source>
</evidence>
<organism evidence="3 4">
    <name type="scientific">Aspergillus aculeatus (strain ATCC 16872 / CBS 172.66 / WB 5094)</name>
    <dbReference type="NCBI Taxonomy" id="690307"/>
    <lineage>
        <taxon>Eukaryota</taxon>
        <taxon>Fungi</taxon>
        <taxon>Dikarya</taxon>
        <taxon>Ascomycota</taxon>
        <taxon>Pezizomycotina</taxon>
        <taxon>Eurotiomycetes</taxon>
        <taxon>Eurotiomycetidae</taxon>
        <taxon>Eurotiales</taxon>
        <taxon>Aspergillaceae</taxon>
        <taxon>Aspergillus</taxon>
        <taxon>Aspergillus subgen. Circumdati</taxon>
    </lineage>
</organism>
<feature type="domain" description="Intradiol ring-cleavage dioxygenases" evidence="2">
    <location>
        <begin position="108"/>
        <end position="229"/>
    </location>
</feature>
<dbReference type="GO" id="GO:0008199">
    <property type="term" value="F:ferric iron binding"/>
    <property type="evidence" value="ECO:0007669"/>
    <property type="project" value="InterPro"/>
</dbReference>
<dbReference type="AlphaFoldDB" id="A0A1L9WIF9"/>
<dbReference type="STRING" id="690307.A0A1L9WIF9"/>
<dbReference type="Gene3D" id="2.60.130.10">
    <property type="entry name" value="Aromatic compound dioxygenase"/>
    <property type="match status" value="1"/>
</dbReference>
<dbReference type="PANTHER" id="PTHR34315:SF4">
    <property type="entry name" value="INTRADIOL RING-CLEAVAGE DIOXYGENASES DOMAIN-CONTAINING PROTEIN"/>
    <property type="match status" value="1"/>
</dbReference>
<gene>
    <name evidence="3" type="ORF">ASPACDRAFT_1891366</name>
</gene>
<feature type="chain" id="PRO_5012182991" description="Intradiol ring-cleavage dioxygenases domain-containing protein" evidence="1">
    <location>
        <begin position="20"/>
        <end position="335"/>
    </location>
</feature>
<proteinExistence type="predicted"/>
<dbReference type="OrthoDB" id="121380at2759"/>
<dbReference type="EMBL" id="KV878987">
    <property type="protein sequence ID" value="OJJ95948.1"/>
    <property type="molecule type" value="Genomic_DNA"/>
</dbReference>